<evidence type="ECO:0000313" key="2">
    <source>
        <dbReference type="EMBL" id="EDW24581.1"/>
    </source>
</evidence>
<evidence type="ECO:0000256" key="1">
    <source>
        <dbReference type="SAM" id="MobiDB-lite"/>
    </source>
</evidence>
<gene>
    <name evidence="2" type="primary">Dper\GL24226</name>
    <name evidence="2" type="ORF">Dper_GL24226</name>
</gene>
<feature type="region of interest" description="Disordered" evidence="1">
    <location>
        <begin position="156"/>
        <end position="180"/>
    </location>
</feature>
<proteinExistence type="predicted"/>
<name>B4G4R5_DROPE</name>
<dbReference type="AlphaFoldDB" id="B4G4R5"/>
<protein>
    <submittedName>
        <fullName evidence="2">GL24226</fullName>
    </submittedName>
</protein>
<keyword evidence="3" id="KW-1185">Reference proteome</keyword>
<accession>B4G4R5</accession>
<dbReference type="Proteomes" id="UP000008744">
    <property type="component" value="Unassembled WGS sequence"/>
</dbReference>
<dbReference type="HOGENOM" id="CLU_1497789_0_0_1"/>
<reference evidence="2 3" key="1">
    <citation type="journal article" date="2007" name="Nature">
        <title>Evolution of genes and genomes on the Drosophila phylogeny.</title>
        <authorList>
            <consortium name="Drosophila 12 Genomes Consortium"/>
            <person name="Clark A.G."/>
            <person name="Eisen M.B."/>
            <person name="Smith D.R."/>
            <person name="Bergman C.M."/>
            <person name="Oliver B."/>
            <person name="Markow T.A."/>
            <person name="Kaufman T.C."/>
            <person name="Kellis M."/>
            <person name="Gelbart W."/>
            <person name="Iyer V.N."/>
            <person name="Pollard D.A."/>
            <person name="Sackton T.B."/>
            <person name="Larracuente A.M."/>
            <person name="Singh N.D."/>
            <person name="Abad J.P."/>
            <person name="Abt D.N."/>
            <person name="Adryan B."/>
            <person name="Aguade M."/>
            <person name="Akashi H."/>
            <person name="Anderson W.W."/>
            <person name="Aquadro C.F."/>
            <person name="Ardell D.H."/>
            <person name="Arguello R."/>
            <person name="Artieri C.G."/>
            <person name="Barbash D.A."/>
            <person name="Barker D."/>
            <person name="Barsanti P."/>
            <person name="Batterham P."/>
            <person name="Batzoglou S."/>
            <person name="Begun D."/>
            <person name="Bhutkar A."/>
            <person name="Blanco E."/>
            <person name="Bosak S.A."/>
            <person name="Bradley R.K."/>
            <person name="Brand A.D."/>
            <person name="Brent M.R."/>
            <person name="Brooks A.N."/>
            <person name="Brown R.H."/>
            <person name="Butlin R.K."/>
            <person name="Caggese C."/>
            <person name="Calvi B.R."/>
            <person name="Bernardo de Carvalho A."/>
            <person name="Caspi A."/>
            <person name="Castrezana S."/>
            <person name="Celniker S.E."/>
            <person name="Chang J.L."/>
            <person name="Chapple C."/>
            <person name="Chatterji S."/>
            <person name="Chinwalla A."/>
            <person name="Civetta A."/>
            <person name="Clifton S.W."/>
            <person name="Comeron J.M."/>
            <person name="Costello J.C."/>
            <person name="Coyne J.A."/>
            <person name="Daub J."/>
            <person name="David R.G."/>
            <person name="Delcher A.L."/>
            <person name="Delehaunty K."/>
            <person name="Do C.B."/>
            <person name="Ebling H."/>
            <person name="Edwards K."/>
            <person name="Eickbush T."/>
            <person name="Evans J.D."/>
            <person name="Filipski A."/>
            <person name="Findeiss S."/>
            <person name="Freyhult E."/>
            <person name="Fulton L."/>
            <person name="Fulton R."/>
            <person name="Garcia A.C."/>
            <person name="Gardiner A."/>
            <person name="Garfield D.A."/>
            <person name="Garvin B.E."/>
            <person name="Gibson G."/>
            <person name="Gilbert D."/>
            <person name="Gnerre S."/>
            <person name="Godfrey J."/>
            <person name="Good R."/>
            <person name="Gotea V."/>
            <person name="Gravely B."/>
            <person name="Greenberg A.J."/>
            <person name="Griffiths-Jones S."/>
            <person name="Gross S."/>
            <person name="Guigo R."/>
            <person name="Gustafson E.A."/>
            <person name="Haerty W."/>
            <person name="Hahn M.W."/>
            <person name="Halligan D.L."/>
            <person name="Halpern A.L."/>
            <person name="Halter G.M."/>
            <person name="Han M.V."/>
            <person name="Heger A."/>
            <person name="Hillier L."/>
            <person name="Hinrichs A.S."/>
            <person name="Holmes I."/>
            <person name="Hoskins R.A."/>
            <person name="Hubisz M.J."/>
            <person name="Hultmark D."/>
            <person name="Huntley M.A."/>
            <person name="Jaffe D.B."/>
            <person name="Jagadeeshan S."/>
            <person name="Jeck W.R."/>
            <person name="Johnson J."/>
            <person name="Jones C.D."/>
            <person name="Jordan W.C."/>
            <person name="Karpen G.H."/>
            <person name="Kataoka E."/>
            <person name="Keightley P.D."/>
            <person name="Kheradpour P."/>
            <person name="Kirkness E.F."/>
            <person name="Koerich L.B."/>
            <person name="Kristiansen K."/>
            <person name="Kudrna D."/>
            <person name="Kulathinal R.J."/>
            <person name="Kumar S."/>
            <person name="Kwok R."/>
            <person name="Lander E."/>
            <person name="Langley C.H."/>
            <person name="Lapoint R."/>
            <person name="Lazzaro B.P."/>
            <person name="Lee S.J."/>
            <person name="Levesque L."/>
            <person name="Li R."/>
            <person name="Lin C.F."/>
            <person name="Lin M.F."/>
            <person name="Lindblad-Toh K."/>
            <person name="Llopart A."/>
            <person name="Long M."/>
            <person name="Low L."/>
            <person name="Lozovsky E."/>
            <person name="Lu J."/>
            <person name="Luo M."/>
            <person name="Machado C.A."/>
            <person name="Makalowski W."/>
            <person name="Marzo M."/>
            <person name="Matsuda M."/>
            <person name="Matzkin L."/>
            <person name="McAllister B."/>
            <person name="McBride C.S."/>
            <person name="McKernan B."/>
            <person name="McKernan K."/>
            <person name="Mendez-Lago M."/>
            <person name="Minx P."/>
            <person name="Mollenhauer M.U."/>
            <person name="Montooth K."/>
            <person name="Mount S.M."/>
            <person name="Mu X."/>
            <person name="Myers E."/>
            <person name="Negre B."/>
            <person name="Newfeld S."/>
            <person name="Nielsen R."/>
            <person name="Noor M.A."/>
            <person name="O'Grady P."/>
            <person name="Pachter L."/>
            <person name="Papaceit M."/>
            <person name="Parisi M.J."/>
            <person name="Parisi M."/>
            <person name="Parts L."/>
            <person name="Pedersen J.S."/>
            <person name="Pesole G."/>
            <person name="Phillippy A.M."/>
            <person name="Ponting C.P."/>
            <person name="Pop M."/>
            <person name="Porcelli D."/>
            <person name="Powell J.R."/>
            <person name="Prohaska S."/>
            <person name="Pruitt K."/>
            <person name="Puig M."/>
            <person name="Quesneville H."/>
            <person name="Ram K.R."/>
            <person name="Rand D."/>
            <person name="Rasmussen M.D."/>
            <person name="Reed L.K."/>
            <person name="Reenan R."/>
            <person name="Reily A."/>
            <person name="Remington K.A."/>
            <person name="Rieger T.T."/>
            <person name="Ritchie M.G."/>
            <person name="Robin C."/>
            <person name="Rogers Y.H."/>
            <person name="Rohde C."/>
            <person name="Rozas J."/>
            <person name="Rubenfield M.J."/>
            <person name="Ruiz A."/>
            <person name="Russo S."/>
            <person name="Salzberg S.L."/>
            <person name="Sanchez-Gracia A."/>
            <person name="Saranga D.J."/>
            <person name="Sato H."/>
            <person name="Schaeffer S.W."/>
            <person name="Schatz M.C."/>
            <person name="Schlenke T."/>
            <person name="Schwartz R."/>
            <person name="Segarra C."/>
            <person name="Singh R.S."/>
            <person name="Sirot L."/>
            <person name="Sirota M."/>
            <person name="Sisneros N.B."/>
            <person name="Smith C.D."/>
            <person name="Smith T.F."/>
            <person name="Spieth J."/>
            <person name="Stage D.E."/>
            <person name="Stark A."/>
            <person name="Stephan W."/>
            <person name="Strausberg R.L."/>
            <person name="Strempel S."/>
            <person name="Sturgill D."/>
            <person name="Sutton G."/>
            <person name="Sutton G.G."/>
            <person name="Tao W."/>
            <person name="Teichmann S."/>
            <person name="Tobari Y.N."/>
            <person name="Tomimura Y."/>
            <person name="Tsolas J.M."/>
            <person name="Valente V.L."/>
            <person name="Venter E."/>
            <person name="Venter J.C."/>
            <person name="Vicario S."/>
            <person name="Vieira F.G."/>
            <person name="Vilella A.J."/>
            <person name="Villasante A."/>
            <person name="Walenz B."/>
            <person name="Wang J."/>
            <person name="Wasserman M."/>
            <person name="Watts T."/>
            <person name="Wilson D."/>
            <person name="Wilson R.K."/>
            <person name="Wing R.A."/>
            <person name="Wolfner M.F."/>
            <person name="Wong A."/>
            <person name="Wong G.K."/>
            <person name="Wu C.I."/>
            <person name="Wu G."/>
            <person name="Yamamoto D."/>
            <person name="Yang H.P."/>
            <person name="Yang S.P."/>
            <person name="Yorke J.A."/>
            <person name="Yoshida K."/>
            <person name="Zdobnov E."/>
            <person name="Zhang P."/>
            <person name="Zhang Y."/>
            <person name="Zimin A.V."/>
            <person name="Baldwin J."/>
            <person name="Abdouelleil A."/>
            <person name="Abdulkadir J."/>
            <person name="Abebe A."/>
            <person name="Abera B."/>
            <person name="Abreu J."/>
            <person name="Acer S.C."/>
            <person name="Aftuck L."/>
            <person name="Alexander A."/>
            <person name="An P."/>
            <person name="Anderson E."/>
            <person name="Anderson S."/>
            <person name="Arachi H."/>
            <person name="Azer M."/>
            <person name="Bachantsang P."/>
            <person name="Barry A."/>
            <person name="Bayul T."/>
            <person name="Berlin A."/>
            <person name="Bessette D."/>
            <person name="Bloom T."/>
            <person name="Blye J."/>
            <person name="Boguslavskiy L."/>
            <person name="Bonnet C."/>
            <person name="Boukhgalter B."/>
            <person name="Bourzgui I."/>
            <person name="Brown A."/>
            <person name="Cahill P."/>
            <person name="Channer S."/>
            <person name="Cheshatsang Y."/>
            <person name="Chuda L."/>
            <person name="Citroen M."/>
            <person name="Collymore A."/>
            <person name="Cooke P."/>
            <person name="Costello M."/>
            <person name="D'Aco K."/>
            <person name="Daza R."/>
            <person name="De Haan G."/>
            <person name="DeGray S."/>
            <person name="DeMaso C."/>
            <person name="Dhargay N."/>
            <person name="Dooley K."/>
            <person name="Dooley E."/>
            <person name="Doricent M."/>
            <person name="Dorje P."/>
            <person name="Dorjee K."/>
            <person name="Dupes A."/>
            <person name="Elong R."/>
            <person name="Falk J."/>
            <person name="Farina A."/>
            <person name="Faro S."/>
            <person name="Ferguson D."/>
            <person name="Fisher S."/>
            <person name="Foley C.D."/>
            <person name="Franke A."/>
            <person name="Friedrich D."/>
            <person name="Gadbois L."/>
            <person name="Gearin G."/>
            <person name="Gearin C.R."/>
            <person name="Giannoukos G."/>
            <person name="Goode T."/>
            <person name="Graham J."/>
            <person name="Grandbois E."/>
            <person name="Grewal S."/>
            <person name="Gyaltsen K."/>
            <person name="Hafez N."/>
            <person name="Hagos B."/>
            <person name="Hall J."/>
            <person name="Henson C."/>
            <person name="Hollinger A."/>
            <person name="Honan T."/>
            <person name="Huard M.D."/>
            <person name="Hughes L."/>
            <person name="Hurhula B."/>
            <person name="Husby M.E."/>
            <person name="Kamat A."/>
            <person name="Kanga B."/>
            <person name="Kashin S."/>
            <person name="Khazanovich D."/>
            <person name="Kisner P."/>
            <person name="Lance K."/>
            <person name="Lara M."/>
            <person name="Lee W."/>
            <person name="Lennon N."/>
            <person name="Letendre F."/>
            <person name="LeVine R."/>
            <person name="Lipovsky A."/>
            <person name="Liu X."/>
            <person name="Liu J."/>
            <person name="Liu S."/>
            <person name="Lokyitsang T."/>
            <person name="Lokyitsang Y."/>
            <person name="Lubonja R."/>
            <person name="Lui A."/>
            <person name="MacDonald P."/>
            <person name="Magnisalis V."/>
            <person name="Maru K."/>
            <person name="Matthews C."/>
            <person name="McCusker W."/>
            <person name="McDonough S."/>
            <person name="Mehta T."/>
            <person name="Meldrim J."/>
            <person name="Meneus L."/>
            <person name="Mihai O."/>
            <person name="Mihalev A."/>
            <person name="Mihova T."/>
            <person name="Mittelman R."/>
            <person name="Mlenga V."/>
            <person name="Montmayeur A."/>
            <person name="Mulrain L."/>
            <person name="Navidi A."/>
            <person name="Naylor J."/>
            <person name="Negash T."/>
            <person name="Nguyen T."/>
            <person name="Nguyen N."/>
            <person name="Nicol R."/>
            <person name="Norbu C."/>
            <person name="Norbu N."/>
            <person name="Novod N."/>
            <person name="O'Neill B."/>
            <person name="Osman S."/>
            <person name="Markiewicz E."/>
            <person name="Oyono O.L."/>
            <person name="Patti C."/>
            <person name="Phunkhang P."/>
            <person name="Pierre F."/>
            <person name="Priest M."/>
            <person name="Raghuraman S."/>
            <person name="Rege F."/>
            <person name="Reyes R."/>
            <person name="Rise C."/>
            <person name="Rogov P."/>
            <person name="Ross K."/>
            <person name="Ryan E."/>
            <person name="Settipalli S."/>
            <person name="Shea T."/>
            <person name="Sherpa N."/>
            <person name="Shi L."/>
            <person name="Shih D."/>
            <person name="Sparrow T."/>
            <person name="Spaulding J."/>
            <person name="Stalker J."/>
            <person name="Stange-Thomann N."/>
            <person name="Stavropoulos S."/>
            <person name="Stone C."/>
            <person name="Strader C."/>
            <person name="Tesfaye S."/>
            <person name="Thomson T."/>
            <person name="Thoulutsang Y."/>
            <person name="Thoulutsang D."/>
            <person name="Topham K."/>
            <person name="Topping I."/>
            <person name="Tsamla T."/>
            <person name="Vassiliev H."/>
            <person name="Vo A."/>
            <person name="Wangchuk T."/>
            <person name="Wangdi T."/>
            <person name="Weiand M."/>
            <person name="Wilkinson J."/>
            <person name="Wilson A."/>
            <person name="Yadav S."/>
            <person name="Young G."/>
            <person name="Yu Q."/>
            <person name="Zembek L."/>
            <person name="Zhong D."/>
            <person name="Zimmer A."/>
            <person name="Zwirko Z."/>
            <person name="Jaffe D.B."/>
            <person name="Alvarez P."/>
            <person name="Brockman W."/>
            <person name="Butler J."/>
            <person name="Chin C."/>
            <person name="Gnerre S."/>
            <person name="Grabherr M."/>
            <person name="Kleber M."/>
            <person name="Mauceli E."/>
            <person name="MacCallum I."/>
        </authorList>
    </citation>
    <scope>NUCLEOTIDE SEQUENCE [LARGE SCALE GENOMIC DNA]</scope>
    <source>
        <strain evidence="3">MSH-3 / Tucson 14011-0111.49</strain>
    </source>
</reference>
<evidence type="ECO:0000313" key="3">
    <source>
        <dbReference type="Proteomes" id="UP000008744"/>
    </source>
</evidence>
<organism evidence="3">
    <name type="scientific">Drosophila persimilis</name>
    <name type="common">Fruit fly</name>
    <dbReference type="NCBI Taxonomy" id="7234"/>
    <lineage>
        <taxon>Eukaryota</taxon>
        <taxon>Metazoa</taxon>
        <taxon>Ecdysozoa</taxon>
        <taxon>Arthropoda</taxon>
        <taxon>Hexapoda</taxon>
        <taxon>Insecta</taxon>
        <taxon>Pterygota</taxon>
        <taxon>Neoptera</taxon>
        <taxon>Endopterygota</taxon>
        <taxon>Diptera</taxon>
        <taxon>Brachycera</taxon>
        <taxon>Muscomorpha</taxon>
        <taxon>Ephydroidea</taxon>
        <taxon>Drosophilidae</taxon>
        <taxon>Drosophila</taxon>
        <taxon>Sophophora</taxon>
    </lineage>
</organism>
<dbReference type="EMBL" id="CH479179">
    <property type="protein sequence ID" value="EDW24581.1"/>
    <property type="molecule type" value="Genomic_DNA"/>
</dbReference>
<sequence>MPHVHAHATYVRPNKLQGNCVTCRNFHSTLSNAIKSCWTCCNINLTFYCIGQGTGDRDRDRDRIQESDGIPVHSLHAYAYLTKLLNNLAPADRRETQDNDSCREGCWSHQQISQIGNSSSSDSAAAAICWSNAKTFLALKQIDAVAKSHCRRTESDLRSSQAGAGAGAGAGASPAVQPSC</sequence>